<protein>
    <submittedName>
        <fullName evidence="1">Uncharacterized protein</fullName>
    </submittedName>
</protein>
<name>A0A445MSV1_9BACT</name>
<dbReference type="AlphaFoldDB" id="A0A445MSV1"/>
<sequence>MLEIGSIVVTFSEFQDMDTITKNERFKNMVAESKAMSHMLDTIERMMLAQAS</sequence>
<proteinExistence type="predicted"/>
<organism evidence="1">
    <name type="scientific">uncultured Desulfobacterium sp</name>
    <dbReference type="NCBI Taxonomy" id="201089"/>
    <lineage>
        <taxon>Bacteria</taxon>
        <taxon>Pseudomonadati</taxon>
        <taxon>Thermodesulfobacteriota</taxon>
        <taxon>Desulfobacteria</taxon>
        <taxon>Desulfobacterales</taxon>
        <taxon>Desulfobacteriaceae</taxon>
        <taxon>Desulfobacterium</taxon>
        <taxon>environmental samples</taxon>
    </lineage>
</organism>
<accession>A0A445MSV1</accession>
<gene>
    <name evidence="1" type="ORF">PITCH_A1420002</name>
</gene>
<evidence type="ECO:0000313" key="1">
    <source>
        <dbReference type="EMBL" id="SPD72614.1"/>
    </source>
</evidence>
<dbReference type="EMBL" id="OJIN01000049">
    <property type="protein sequence ID" value="SPD72614.1"/>
    <property type="molecule type" value="Genomic_DNA"/>
</dbReference>
<reference evidence="1" key="1">
    <citation type="submission" date="2018-01" db="EMBL/GenBank/DDBJ databases">
        <authorList>
            <person name="Regsiter A."/>
            <person name="William W."/>
        </authorList>
    </citation>
    <scope>NUCLEOTIDE SEQUENCE</scope>
    <source>
        <strain evidence="1">TRIP AH-1</strain>
    </source>
</reference>